<keyword evidence="2" id="KW-1185">Reference proteome</keyword>
<gene>
    <name evidence="1" type="ORF">K4L44_13535</name>
</gene>
<accession>A0AC61NDE6</accession>
<organism evidence="1 2">
    <name type="scientific">Halosquirtibacter laminarini</name>
    <dbReference type="NCBI Taxonomy" id="3374600"/>
    <lineage>
        <taxon>Bacteria</taxon>
        <taxon>Pseudomonadati</taxon>
        <taxon>Bacteroidota</taxon>
        <taxon>Bacteroidia</taxon>
        <taxon>Marinilabiliales</taxon>
        <taxon>Prolixibacteraceae</taxon>
        <taxon>Halosquirtibacter</taxon>
    </lineage>
</organism>
<name>A0AC61NDE6_9BACT</name>
<dbReference type="Proteomes" id="UP000826212">
    <property type="component" value="Chromosome"/>
</dbReference>
<proteinExistence type="predicted"/>
<sequence length="374" mass="43493">MNLEIIEVTTDKELKQFVKLPFDLYKNSKYWVPPIISEELKSLKPEHNPIIKQCDFKLWIVLKENKCVGRIGAIVHHKYIDKIGKKIGRFTRTEFIDDKEVVDLLFQTATEWLKSHGMVEVQGPLGFSNLDHQGMLVEGFDRLPSIGSEYHLPYYKDHMDRLGFEKEMDWVEFRLEVEGMVLPEKATRVMELVKKRNGFEILHFDNNKDLIAYGHKIFEILNDAFQDLFSVVPLNQEASDYYIKKYLSFLNPRFVKVMLDRDKEVAGFTIGIPSLSKAMQKANGKLFPFGFMHIKKAMKSPEVCDVLLTGLHPKYQASGAVALIFGELHNEMVSQGVKYIETTGMLETNNKAISNWKNYPHEQHKRKRCYHKML</sequence>
<dbReference type="EMBL" id="CP081303">
    <property type="protein sequence ID" value="QZE13585.1"/>
    <property type="molecule type" value="Genomic_DNA"/>
</dbReference>
<protein>
    <submittedName>
        <fullName evidence="1">Uncharacterized protein</fullName>
    </submittedName>
</protein>
<evidence type="ECO:0000313" key="2">
    <source>
        <dbReference type="Proteomes" id="UP000826212"/>
    </source>
</evidence>
<evidence type="ECO:0000313" key="1">
    <source>
        <dbReference type="EMBL" id="QZE13585.1"/>
    </source>
</evidence>
<reference evidence="1" key="1">
    <citation type="submission" date="2021-08" db="EMBL/GenBank/DDBJ databases">
        <title>Novel anaerobic bacterium isolated from sea squirt in East Sea, Republic of Korea.</title>
        <authorList>
            <person name="Nguyen T.H."/>
            <person name="Li Z."/>
            <person name="Lee Y.-J."/>
            <person name="Ko J."/>
            <person name="Kim S.-G."/>
        </authorList>
    </citation>
    <scope>NUCLEOTIDE SEQUENCE</scope>
    <source>
        <strain evidence="1">KCTC 25031</strain>
    </source>
</reference>